<dbReference type="VEuPathDB" id="VectorBase:PPAPM1_002638"/>
<dbReference type="EnsemblMetazoa" id="PPAI003831-RA">
    <property type="protein sequence ID" value="PPAI003831-PA"/>
    <property type="gene ID" value="PPAI003831"/>
</dbReference>
<dbReference type="InterPro" id="IPR011022">
    <property type="entry name" value="Arrestin_C-like"/>
</dbReference>
<dbReference type="GO" id="GO:0015031">
    <property type="term" value="P:protein transport"/>
    <property type="evidence" value="ECO:0007669"/>
    <property type="project" value="TreeGrafter"/>
</dbReference>
<evidence type="ECO:0000256" key="1">
    <source>
        <dbReference type="ARBA" id="ARBA00005298"/>
    </source>
</evidence>
<feature type="region of interest" description="Disordered" evidence="3">
    <location>
        <begin position="348"/>
        <end position="367"/>
    </location>
</feature>
<evidence type="ECO:0000259" key="4">
    <source>
        <dbReference type="SMART" id="SM01017"/>
    </source>
</evidence>
<dbReference type="SUPFAM" id="SSF81296">
    <property type="entry name" value="E set domains"/>
    <property type="match status" value="3"/>
</dbReference>
<evidence type="ECO:0000256" key="2">
    <source>
        <dbReference type="ARBA" id="ARBA00022606"/>
    </source>
</evidence>
<dbReference type="Pfam" id="PF00339">
    <property type="entry name" value="Arrestin_N"/>
    <property type="match status" value="1"/>
</dbReference>
<name>A0A1B0D8F8_PHLPP</name>
<dbReference type="GO" id="GO:0005737">
    <property type="term" value="C:cytoplasm"/>
    <property type="evidence" value="ECO:0007669"/>
    <property type="project" value="TreeGrafter"/>
</dbReference>
<feature type="region of interest" description="Disordered" evidence="3">
    <location>
        <begin position="285"/>
        <end position="321"/>
    </location>
</feature>
<evidence type="ECO:0000313" key="6">
    <source>
        <dbReference type="Proteomes" id="UP000092462"/>
    </source>
</evidence>
<dbReference type="Proteomes" id="UP000092462">
    <property type="component" value="Unassembled WGS sequence"/>
</dbReference>
<evidence type="ECO:0000313" key="5">
    <source>
        <dbReference type="EnsemblMetazoa" id="PPAI003831-PA"/>
    </source>
</evidence>
<evidence type="ECO:0000256" key="3">
    <source>
        <dbReference type="SAM" id="MobiDB-lite"/>
    </source>
</evidence>
<proteinExistence type="inferred from homology"/>
<sequence>MVSLQLRQHLPRAPTNLQVSPTRRTTNTQDSWVIILLPDTQRMHLIQLLLLQPISKNLKTQRAEVELEAGTHTYPFTCALPPTLPSSFEGEWGHVRYTVKVTLDRPWKFDQESKMAFTVISPVDLNLNPRVKEQFKLDLEKSFCCLCCRSGPLSTIVIVPVTGFVSGQVIPITAECDNASNVQVTGMKVYMRKIISFHTHTPRRETKKDKVNISEVSGGATEPGGSNTWTFKLEIPPLPPSNLVNCGIIDVDYDLKIVVEVAGAHRNLEGKIPITLGTVPLAEFKSPAPYKDEPPQDPSMLPTQPVSPASPPETGGALGWSITDSGGHQLYPNIRIIIRFLGEANTSWEEREKRQDSEGKETEEVTHLSGHEEYFQIQYYLLGGKNTKMGLKGCQIILDNPWNTYYAGQTINGKVEFTFDSPKKVRGETGPISIIAHTPQSGYVPGQTITVYAEIANSSTVKMDEIRFSLRKIIRYTSQTPKVKTKEETLTIAEARIAGLKKKQSGKFEQHLQIPPLPPTSLTSTRIILY</sequence>
<feature type="domain" description="Arrestin C-terminal-like" evidence="4">
    <location>
        <begin position="428"/>
        <end position="527"/>
    </location>
</feature>
<comment type="similarity">
    <text evidence="1">Belongs to the arrestin family.</text>
</comment>
<dbReference type="InterPro" id="IPR014752">
    <property type="entry name" value="Arrestin-like_C"/>
</dbReference>
<dbReference type="SMART" id="SM01017">
    <property type="entry name" value="Arrestin_C"/>
    <property type="match status" value="2"/>
</dbReference>
<dbReference type="EMBL" id="AJVK01027389">
    <property type="status" value="NOT_ANNOTATED_CDS"/>
    <property type="molecule type" value="Genomic_DNA"/>
</dbReference>
<reference evidence="5" key="1">
    <citation type="submission" date="2022-08" db="UniProtKB">
        <authorList>
            <consortium name="EnsemblMetazoa"/>
        </authorList>
    </citation>
    <scope>IDENTIFICATION</scope>
    <source>
        <strain evidence="5">Israel</strain>
    </source>
</reference>
<feature type="domain" description="Arrestin C-terminal-like" evidence="4">
    <location>
        <begin position="149"/>
        <end position="281"/>
    </location>
</feature>
<keyword evidence="6" id="KW-1185">Reference proteome</keyword>
<protein>
    <recommendedName>
        <fullName evidence="4">Arrestin C-terminal-like domain-containing protein</fullName>
    </recommendedName>
</protein>
<dbReference type="Pfam" id="PF02752">
    <property type="entry name" value="Arrestin_C"/>
    <property type="match status" value="2"/>
</dbReference>
<accession>A0A1B0D8F8</accession>
<organism evidence="5 6">
    <name type="scientific">Phlebotomus papatasi</name>
    <name type="common">Sandfly</name>
    <dbReference type="NCBI Taxonomy" id="29031"/>
    <lineage>
        <taxon>Eukaryota</taxon>
        <taxon>Metazoa</taxon>
        <taxon>Ecdysozoa</taxon>
        <taxon>Arthropoda</taxon>
        <taxon>Hexapoda</taxon>
        <taxon>Insecta</taxon>
        <taxon>Pterygota</taxon>
        <taxon>Neoptera</taxon>
        <taxon>Endopterygota</taxon>
        <taxon>Diptera</taxon>
        <taxon>Nematocera</taxon>
        <taxon>Psychodoidea</taxon>
        <taxon>Psychodidae</taxon>
        <taxon>Phlebotomus</taxon>
        <taxon>Phlebotomus</taxon>
    </lineage>
</organism>
<dbReference type="PANTHER" id="PTHR11188:SF176">
    <property type="entry name" value="ARRESTIN DOMAIN-CONTAINING PROTEIN 1"/>
    <property type="match status" value="1"/>
</dbReference>
<dbReference type="InterPro" id="IPR014756">
    <property type="entry name" value="Ig_E-set"/>
</dbReference>
<dbReference type="AlphaFoldDB" id="A0A1B0D8F8"/>
<dbReference type="Gene3D" id="2.60.40.640">
    <property type="match status" value="4"/>
</dbReference>
<dbReference type="PANTHER" id="PTHR11188">
    <property type="entry name" value="ARRESTIN DOMAIN CONTAINING PROTEIN"/>
    <property type="match status" value="1"/>
</dbReference>
<dbReference type="InterPro" id="IPR050357">
    <property type="entry name" value="Arrestin_domain-protein"/>
</dbReference>
<dbReference type="InterPro" id="IPR011021">
    <property type="entry name" value="Arrestin-like_N"/>
</dbReference>
<keyword evidence="2" id="KW-0716">Sensory transduction</keyword>
<dbReference type="VEuPathDB" id="VectorBase:PPAI003831"/>